<evidence type="ECO:0000313" key="1">
    <source>
        <dbReference type="EMBL" id="KAF7289340.1"/>
    </source>
</evidence>
<dbReference type="SUPFAM" id="SSF48403">
    <property type="entry name" value="Ankyrin repeat"/>
    <property type="match status" value="1"/>
</dbReference>
<gene>
    <name evidence="1" type="ORF">MIND_01396000</name>
</gene>
<dbReference type="Proteomes" id="UP000636479">
    <property type="component" value="Unassembled WGS sequence"/>
</dbReference>
<reference evidence="1" key="1">
    <citation type="submission" date="2020-05" db="EMBL/GenBank/DDBJ databases">
        <title>Mycena genomes resolve the evolution of fungal bioluminescence.</title>
        <authorList>
            <person name="Tsai I.J."/>
        </authorList>
    </citation>
    <scope>NUCLEOTIDE SEQUENCE</scope>
    <source>
        <strain evidence="1">171206Taipei</strain>
    </source>
</reference>
<dbReference type="RefSeq" id="XP_037213371.1">
    <property type="nucleotide sequence ID" value="XM_037370370.1"/>
</dbReference>
<proteinExistence type="predicted"/>
<protein>
    <submittedName>
        <fullName evidence="1">Ankyrin repeat family protein</fullName>
    </submittedName>
</protein>
<evidence type="ECO:0000313" key="2">
    <source>
        <dbReference type="Proteomes" id="UP000636479"/>
    </source>
</evidence>
<dbReference type="EMBL" id="JACAZF010000017">
    <property type="protein sequence ID" value="KAF7289340.1"/>
    <property type="molecule type" value="Genomic_DNA"/>
</dbReference>
<accession>A0A8H6RX09</accession>
<keyword evidence="2" id="KW-1185">Reference proteome</keyword>
<comment type="caution">
    <text evidence="1">The sequence shown here is derived from an EMBL/GenBank/DDBJ whole genome shotgun (WGS) entry which is preliminary data.</text>
</comment>
<dbReference type="Gene3D" id="1.25.40.20">
    <property type="entry name" value="Ankyrin repeat-containing domain"/>
    <property type="match status" value="1"/>
</dbReference>
<dbReference type="AlphaFoldDB" id="A0A8H6RX09"/>
<sequence>MRSLDKNELQIHVKSKRHIESPRHIKVFKVTATHGNEVIASLKIWKIVRTEFRDDFLVTLYEELFELSELFDKYGRVRPRIIEPGYHSGTMCWGEELNKGDLFYIFSVSVKEELHVNGQGIGSWLLNKFLRSQRIQQEDIVICWPTYNDIDDPVEETGDRQVAFFRKNHFRRIGRTRFFGYSRNNRHVSRLLSIEEDVEELGAGFKEAPTDPQREYPLRHAIRCDKTSRIVDTIQEYYDRDPSSIHAFDWAGFTPLHTAADNVNLFALRKLLSWDMSADLVNITNASGETPLGALQLQMNCDRTDVDTQLVYNWEGYPEDELEAEFLLKQRMGIPVPSTLGEYIQKSRYGCTCGQCTGGWLSPRMRFQLSCKAAYAMDTMPEFYDEFTQGKPGDLTQLYYLHSDYIPPTFQSNFYLSFYEGYCNVFRAIYELLESTDEILSVETVERRLPGTSYYLRKGGRIEFVLDAITNTAYEASALRDNEHEEIFGEDEGWTALPTCANDLDFQLVRTVLGLIPGKRWGPYQLISYR</sequence>
<organism evidence="1 2">
    <name type="scientific">Mycena indigotica</name>
    <dbReference type="NCBI Taxonomy" id="2126181"/>
    <lineage>
        <taxon>Eukaryota</taxon>
        <taxon>Fungi</taxon>
        <taxon>Dikarya</taxon>
        <taxon>Basidiomycota</taxon>
        <taxon>Agaricomycotina</taxon>
        <taxon>Agaricomycetes</taxon>
        <taxon>Agaricomycetidae</taxon>
        <taxon>Agaricales</taxon>
        <taxon>Marasmiineae</taxon>
        <taxon>Mycenaceae</taxon>
        <taxon>Mycena</taxon>
    </lineage>
</organism>
<name>A0A8H6RX09_9AGAR</name>
<dbReference type="GeneID" id="59352886"/>
<dbReference type="OrthoDB" id="508139at2759"/>
<dbReference type="InterPro" id="IPR036770">
    <property type="entry name" value="Ankyrin_rpt-contain_sf"/>
</dbReference>